<name>A0ABR2D7N5_9ROSI</name>
<dbReference type="Gene3D" id="1.10.10.60">
    <property type="entry name" value="Homeodomain-like"/>
    <property type="match status" value="1"/>
</dbReference>
<evidence type="ECO:0000256" key="7">
    <source>
        <dbReference type="ARBA" id="ARBA00023125"/>
    </source>
</evidence>
<feature type="DNA-binding region" description="Homeobox" evidence="11">
    <location>
        <begin position="402"/>
        <end position="464"/>
    </location>
</feature>
<dbReference type="InterPro" id="IPR002067">
    <property type="entry name" value="MCP"/>
</dbReference>
<evidence type="ECO:0000256" key="6">
    <source>
        <dbReference type="ARBA" id="ARBA00022737"/>
    </source>
</evidence>
<proteinExistence type="inferred from homology"/>
<dbReference type="InterPro" id="IPR001356">
    <property type="entry name" value="HD"/>
</dbReference>
<comment type="similarity">
    <text evidence="3">Belongs to the TALE/BELL homeobox family.</text>
</comment>
<keyword evidence="5 12" id="KW-0812">Transmembrane</keyword>
<dbReference type="SUPFAM" id="SSF46689">
    <property type="entry name" value="Homeodomain-like"/>
    <property type="match status" value="1"/>
</dbReference>
<keyword evidence="8 12" id="KW-0472">Membrane</keyword>
<evidence type="ECO:0000256" key="4">
    <source>
        <dbReference type="ARBA" id="ARBA00022448"/>
    </source>
</evidence>
<keyword evidence="6" id="KW-0677">Repeat</keyword>
<evidence type="ECO:0000256" key="8">
    <source>
        <dbReference type="ARBA" id="ARBA00023136"/>
    </source>
</evidence>
<dbReference type="CDD" id="cd00086">
    <property type="entry name" value="homeodomain"/>
    <property type="match status" value="1"/>
</dbReference>
<evidence type="ECO:0000256" key="9">
    <source>
        <dbReference type="ARBA" id="ARBA00023155"/>
    </source>
</evidence>
<dbReference type="InterPro" id="IPR008422">
    <property type="entry name" value="KN_HD"/>
</dbReference>
<dbReference type="Pfam" id="PF05920">
    <property type="entry name" value="Homeobox_KN"/>
    <property type="match status" value="1"/>
</dbReference>
<keyword evidence="16" id="KW-1185">Reference proteome</keyword>
<dbReference type="SMART" id="SM00389">
    <property type="entry name" value="HOX"/>
    <property type="match status" value="1"/>
</dbReference>
<dbReference type="PANTHER" id="PTHR24089">
    <property type="entry name" value="SOLUTE CARRIER FAMILY 25"/>
    <property type="match status" value="1"/>
</dbReference>
<feature type="domain" description="Homeobox" evidence="14">
    <location>
        <begin position="400"/>
        <end position="463"/>
    </location>
</feature>
<keyword evidence="4" id="KW-0813">Transport</keyword>
<feature type="repeat" description="Solcar" evidence="12">
    <location>
        <begin position="830"/>
        <end position="920"/>
    </location>
</feature>
<evidence type="ECO:0000313" key="15">
    <source>
        <dbReference type="EMBL" id="KAK8532017.1"/>
    </source>
</evidence>
<keyword evidence="9 11" id="KW-0371">Homeobox</keyword>
<dbReference type="PRINTS" id="PR00926">
    <property type="entry name" value="MITOCARRIER"/>
</dbReference>
<evidence type="ECO:0000256" key="10">
    <source>
        <dbReference type="ARBA" id="ARBA00023242"/>
    </source>
</evidence>
<evidence type="ECO:0000259" key="14">
    <source>
        <dbReference type="PROSITE" id="PS50071"/>
    </source>
</evidence>
<dbReference type="InterPro" id="IPR018108">
    <property type="entry name" value="MCP_transmembrane"/>
</dbReference>
<dbReference type="SMART" id="SM00574">
    <property type="entry name" value="POX"/>
    <property type="match status" value="1"/>
</dbReference>
<dbReference type="Proteomes" id="UP001472677">
    <property type="component" value="Unassembled WGS sequence"/>
</dbReference>
<evidence type="ECO:0000256" key="3">
    <source>
        <dbReference type="ARBA" id="ARBA00006454"/>
    </source>
</evidence>
<comment type="caution">
    <text evidence="15">The sequence shown here is derived from an EMBL/GenBank/DDBJ whole genome shotgun (WGS) entry which is preliminary data.</text>
</comment>
<dbReference type="SUPFAM" id="SSF103506">
    <property type="entry name" value="Mitochondrial carrier"/>
    <property type="match status" value="1"/>
</dbReference>
<dbReference type="PROSITE" id="PS50071">
    <property type="entry name" value="HOMEOBOX_2"/>
    <property type="match status" value="1"/>
</dbReference>
<comment type="subcellular location">
    <subcellularLocation>
        <location evidence="2">Membrane</location>
        <topology evidence="2">Multi-pass membrane protein</topology>
    </subcellularLocation>
    <subcellularLocation>
        <location evidence="1 11">Nucleus</location>
    </subcellularLocation>
</comment>
<evidence type="ECO:0000256" key="11">
    <source>
        <dbReference type="PROSITE-ProRule" id="PRU00108"/>
    </source>
</evidence>
<keyword evidence="10 11" id="KW-0539">Nucleus</keyword>
<keyword evidence="7 11" id="KW-0238">DNA-binding</keyword>
<accession>A0ABR2D7N5</accession>
<dbReference type="InterPro" id="IPR023395">
    <property type="entry name" value="MCP_dom_sf"/>
</dbReference>
<evidence type="ECO:0000256" key="12">
    <source>
        <dbReference type="PROSITE-ProRule" id="PRU00282"/>
    </source>
</evidence>
<feature type="region of interest" description="Disordered" evidence="13">
    <location>
        <begin position="475"/>
        <end position="527"/>
    </location>
</feature>
<gene>
    <name evidence="15" type="ORF">V6N12_053468</name>
</gene>
<protein>
    <recommendedName>
        <fullName evidence="14">Homeobox domain-containing protein</fullName>
    </recommendedName>
</protein>
<feature type="compositionally biased region" description="Polar residues" evidence="13">
    <location>
        <begin position="494"/>
        <end position="522"/>
    </location>
</feature>
<organism evidence="15 16">
    <name type="scientific">Hibiscus sabdariffa</name>
    <name type="common">roselle</name>
    <dbReference type="NCBI Taxonomy" id="183260"/>
    <lineage>
        <taxon>Eukaryota</taxon>
        <taxon>Viridiplantae</taxon>
        <taxon>Streptophyta</taxon>
        <taxon>Embryophyta</taxon>
        <taxon>Tracheophyta</taxon>
        <taxon>Spermatophyta</taxon>
        <taxon>Magnoliopsida</taxon>
        <taxon>eudicotyledons</taxon>
        <taxon>Gunneridae</taxon>
        <taxon>Pentapetalae</taxon>
        <taxon>rosids</taxon>
        <taxon>malvids</taxon>
        <taxon>Malvales</taxon>
        <taxon>Malvaceae</taxon>
        <taxon>Malvoideae</taxon>
        <taxon>Hibiscus</taxon>
    </lineage>
</organism>
<dbReference type="EMBL" id="JBBPBM010000034">
    <property type="protein sequence ID" value="KAK8532017.1"/>
    <property type="molecule type" value="Genomic_DNA"/>
</dbReference>
<dbReference type="PROSITE" id="PS50920">
    <property type="entry name" value="SOLCAR"/>
    <property type="match status" value="3"/>
</dbReference>
<evidence type="ECO:0000256" key="13">
    <source>
        <dbReference type="SAM" id="MobiDB-lite"/>
    </source>
</evidence>
<evidence type="ECO:0000256" key="2">
    <source>
        <dbReference type="ARBA" id="ARBA00004141"/>
    </source>
</evidence>
<dbReference type="InterPro" id="IPR006563">
    <property type="entry name" value="POX_dom"/>
</dbReference>
<evidence type="ECO:0000313" key="16">
    <source>
        <dbReference type="Proteomes" id="UP001472677"/>
    </source>
</evidence>
<evidence type="ECO:0000256" key="1">
    <source>
        <dbReference type="ARBA" id="ARBA00004123"/>
    </source>
</evidence>
<feature type="repeat" description="Solcar" evidence="12">
    <location>
        <begin position="628"/>
        <end position="719"/>
    </location>
</feature>
<feature type="compositionally biased region" description="Basic and acidic residues" evidence="13">
    <location>
        <begin position="480"/>
        <end position="493"/>
    </location>
</feature>
<dbReference type="Pfam" id="PF00153">
    <property type="entry name" value="Mito_carr"/>
    <property type="match status" value="3"/>
</dbReference>
<dbReference type="Pfam" id="PF07526">
    <property type="entry name" value="POX"/>
    <property type="match status" value="1"/>
</dbReference>
<evidence type="ECO:0000256" key="5">
    <source>
        <dbReference type="ARBA" id="ARBA00022692"/>
    </source>
</evidence>
<reference evidence="15 16" key="1">
    <citation type="journal article" date="2024" name="G3 (Bethesda)">
        <title>Genome assembly of Hibiscus sabdariffa L. provides insights into metabolisms of medicinal natural products.</title>
        <authorList>
            <person name="Kim T."/>
        </authorList>
    </citation>
    <scope>NUCLEOTIDE SEQUENCE [LARGE SCALE GENOMIC DNA]</scope>
    <source>
        <strain evidence="15">TK-2024</strain>
        <tissue evidence="15">Old leaves</tissue>
    </source>
</reference>
<dbReference type="InterPro" id="IPR009057">
    <property type="entry name" value="Homeodomain-like_sf"/>
</dbReference>
<feature type="repeat" description="Solcar" evidence="12">
    <location>
        <begin position="735"/>
        <end position="821"/>
    </location>
</feature>
<dbReference type="Gene3D" id="1.50.40.10">
    <property type="entry name" value="Mitochondrial carrier domain"/>
    <property type="match status" value="1"/>
</dbReference>
<sequence length="921" mass="100477">MAEGFEPYHVPQQSRRDKLRVVAQNHPACVESTAVALSGSSGFLPLYDPSLLSSGLLTVTAGGSHGFHHQTGKNSPICIVKEEGVNFMGFVGGIVNGSSSSTYQAYLNSPSCLPLNPSSIQDMDDNNSNNPFLYAPQSLQNLRDFDHSSYNNGAEVAVYKPEPSATGQGLSLSLSSQNTHQNNLPMGLNLPSYVSAVYGDKVTPTGYVASSSNEVSRSSVPLGPFTGYASILKGSKFLRPAQQLLEELCDVDRRSPVEKITPDSSLMESPSQNLTAAAIIDDSLGVGDGGENGRKKSRLISMLDEVFRRYKQYYQQMQAVVASFEYVAGLSNAAPYANLALKASSKHFTFLKTSITDQLQFTDKAHGQISPGKDEGPRLGSSNRSLFNRPVHNSAFPEHQPVWRPQRGLPERAVTVLRAWLFEHFLHPYPTDTDKLMLAKQTGLSRSQVSNWFINARVRLWKPMVEEIHMLETKQAQKASQKDRNANKMDDHLSSVNSLGSENLATSTQRVRNTPSKQTGSELTDIPMGSKSLILPHHSMSSHPGVGFSMAGGSSGGVSLTLGLHQNNGIGLSEPFPMNATQGFGIAVESLRSWERKRASTPLLWLGIAGKLSVTRRPLFKAGLASADWNYQQLLAGGISGAFAKTCTAPLARLTILFQVQGMYSDVSSLSKSSIWHEASRIINEEGLRAFWKGNLVTIAHRLPYSAVNFYAYERYKILLQSILGLENEGKNASTDLGVHFVGGGLAGMTAASATYPLDLVRTRLAAQRNSIYYRGIWHTLRTICREEGFLGLYKGLGATLLGVGPNLAISFSVYESLRSYWQLQRPNDSTIMVSLACGSLSGIASSTVTFPVDLVRRRMQLEGAAGRARVYRTGLFGTFRHIIQSEGLGGLYRGILPEYYKVVPGVGIVFMTYETLKMLL</sequence>